<feature type="region of interest" description="Disordered" evidence="5">
    <location>
        <begin position="1"/>
        <end position="25"/>
    </location>
</feature>
<dbReference type="InterPro" id="IPR050109">
    <property type="entry name" value="HTH-type_TetR-like_transc_reg"/>
</dbReference>
<dbReference type="Proteomes" id="UP001500908">
    <property type="component" value="Unassembled WGS sequence"/>
</dbReference>
<gene>
    <name evidence="7" type="ORF">GCM10022402_35980</name>
</gene>
<sequence length="226" mass="24596">MSRASPSPGLDDSAGDGRTARSRATRTRIARTAAHLFVESGYATTSIRTIAAQAGVSVQTVYYTFKTKPAILAAALDLTIAGDDQPVDPLGRPWLRHALAMAEPAEQVRRHVAGVGQILRRAAPLLQVVRGAAAVDPDLAHIWRTNIEQRRTVQRVLIEALATKTPLRPGLDVDTATDIALMLLSPETYTLLTVERNWTPHQWRCWVRQALLEQVVATAPTPGEAC</sequence>
<evidence type="ECO:0000256" key="4">
    <source>
        <dbReference type="PROSITE-ProRule" id="PRU00335"/>
    </source>
</evidence>
<dbReference type="Gene3D" id="1.10.357.10">
    <property type="entry name" value="Tetracycline Repressor, domain 2"/>
    <property type="match status" value="1"/>
</dbReference>
<feature type="DNA-binding region" description="H-T-H motif" evidence="4">
    <location>
        <begin position="46"/>
        <end position="65"/>
    </location>
</feature>
<feature type="domain" description="HTH tetR-type" evidence="6">
    <location>
        <begin position="23"/>
        <end position="83"/>
    </location>
</feature>
<keyword evidence="2 4" id="KW-0238">DNA-binding</keyword>
<reference evidence="8" key="1">
    <citation type="journal article" date="2019" name="Int. J. Syst. Evol. Microbiol.">
        <title>The Global Catalogue of Microorganisms (GCM) 10K type strain sequencing project: providing services to taxonomists for standard genome sequencing and annotation.</title>
        <authorList>
            <consortium name="The Broad Institute Genomics Platform"/>
            <consortium name="The Broad Institute Genome Sequencing Center for Infectious Disease"/>
            <person name="Wu L."/>
            <person name="Ma J."/>
        </authorList>
    </citation>
    <scope>NUCLEOTIDE SEQUENCE [LARGE SCALE GENOMIC DNA]</scope>
    <source>
        <strain evidence="8">JCM 17137</strain>
    </source>
</reference>
<dbReference type="PRINTS" id="PR00455">
    <property type="entry name" value="HTHTETR"/>
</dbReference>
<accession>A0ABP7G2T4</accession>
<dbReference type="InterPro" id="IPR009057">
    <property type="entry name" value="Homeodomain-like_sf"/>
</dbReference>
<evidence type="ECO:0000256" key="3">
    <source>
        <dbReference type="ARBA" id="ARBA00023163"/>
    </source>
</evidence>
<evidence type="ECO:0000256" key="1">
    <source>
        <dbReference type="ARBA" id="ARBA00023015"/>
    </source>
</evidence>
<evidence type="ECO:0000256" key="2">
    <source>
        <dbReference type="ARBA" id="ARBA00023125"/>
    </source>
</evidence>
<dbReference type="PANTHER" id="PTHR30055:SF234">
    <property type="entry name" value="HTH-TYPE TRANSCRIPTIONAL REGULATOR BETI"/>
    <property type="match status" value="1"/>
</dbReference>
<organism evidence="7 8">
    <name type="scientific">Salinactinospora qingdaonensis</name>
    <dbReference type="NCBI Taxonomy" id="702744"/>
    <lineage>
        <taxon>Bacteria</taxon>
        <taxon>Bacillati</taxon>
        <taxon>Actinomycetota</taxon>
        <taxon>Actinomycetes</taxon>
        <taxon>Streptosporangiales</taxon>
        <taxon>Nocardiopsidaceae</taxon>
        <taxon>Salinactinospora</taxon>
    </lineage>
</organism>
<dbReference type="InterPro" id="IPR001647">
    <property type="entry name" value="HTH_TetR"/>
</dbReference>
<evidence type="ECO:0000313" key="8">
    <source>
        <dbReference type="Proteomes" id="UP001500908"/>
    </source>
</evidence>
<dbReference type="EMBL" id="BAABDD010000019">
    <property type="protein sequence ID" value="GAA3754127.1"/>
    <property type="molecule type" value="Genomic_DNA"/>
</dbReference>
<proteinExistence type="predicted"/>
<dbReference type="RefSeq" id="WP_344973431.1">
    <property type="nucleotide sequence ID" value="NZ_BAABDD010000019.1"/>
</dbReference>
<keyword evidence="1" id="KW-0805">Transcription regulation</keyword>
<keyword evidence="8" id="KW-1185">Reference proteome</keyword>
<comment type="caution">
    <text evidence="7">The sequence shown here is derived from an EMBL/GenBank/DDBJ whole genome shotgun (WGS) entry which is preliminary data.</text>
</comment>
<evidence type="ECO:0000313" key="7">
    <source>
        <dbReference type="EMBL" id="GAA3754127.1"/>
    </source>
</evidence>
<evidence type="ECO:0000259" key="6">
    <source>
        <dbReference type="PROSITE" id="PS50977"/>
    </source>
</evidence>
<name>A0ABP7G2T4_9ACTN</name>
<dbReference type="Pfam" id="PF00440">
    <property type="entry name" value="TetR_N"/>
    <property type="match status" value="1"/>
</dbReference>
<dbReference type="PROSITE" id="PS50977">
    <property type="entry name" value="HTH_TETR_2"/>
    <property type="match status" value="1"/>
</dbReference>
<keyword evidence="3" id="KW-0804">Transcription</keyword>
<dbReference type="PANTHER" id="PTHR30055">
    <property type="entry name" value="HTH-TYPE TRANSCRIPTIONAL REGULATOR RUTR"/>
    <property type="match status" value="1"/>
</dbReference>
<evidence type="ECO:0000256" key="5">
    <source>
        <dbReference type="SAM" id="MobiDB-lite"/>
    </source>
</evidence>
<dbReference type="SUPFAM" id="SSF46689">
    <property type="entry name" value="Homeodomain-like"/>
    <property type="match status" value="1"/>
</dbReference>
<protein>
    <submittedName>
        <fullName evidence="7">TetR/AcrR family transcriptional regulator</fullName>
    </submittedName>
</protein>